<reference evidence="3" key="1">
    <citation type="journal article" date="2023" name="Mol. Phylogenet. Evol.">
        <title>Genome-scale phylogeny and comparative genomics of the fungal order Sordariales.</title>
        <authorList>
            <person name="Hensen N."/>
            <person name="Bonometti L."/>
            <person name="Westerberg I."/>
            <person name="Brannstrom I.O."/>
            <person name="Guillou S."/>
            <person name="Cros-Aarteil S."/>
            <person name="Calhoun S."/>
            <person name="Haridas S."/>
            <person name="Kuo A."/>
            <person name="Mondo S."/>
            <person name="Pangilinan J."/>
            <person name="Riley R."/>
            <person name="LaButti K."/>
            <person name="Andreopoulos B."/>
            <person name="Lipzen A."/>
            <person name="Chen C."/>
            <person name="Yan M."/>
            <person name="Daum C."/>
            <person name="Ng V."/>
            <person name="Clum A."/>
            <person name="Steindorff A."/>
            <person name="Ohm R.A."/>
            <person name="Martin F."/>
            <person name="Silar P."/>
            <person name="Natvig D.O."/>
            <person name="Lalanne C."/>
            <person name="Gautier V."/>
            <person name="Ament-Velasquez S.L."/>
            <person name="Kruys A."/>
            <person name="Hutchinson M.I."/>
            <person name="Powell A.J."/>
            <person name="Barry K."/>
            <person name="Miller A.N."/>
            <person name="Grigoriev I.V."/>
            <person name="Debuchy R."/>
            <person name="Gladieux P."/>
            <person name="Hiltunen Thoren M."/>
            <person name="Johannesson H."/>
        </authorList>
    </citation>
    <scope>NUCLEOTIDE SEQUENCE</scope>
    <source>
        <strain evidence="3">CBS 314.62</strain>
    </source>
</reference>
<feature type="chain" id="PRO_5042153591" evidence="2">
    <location>
        <begin position="31"/>
        <end position="134"/>
    </location>
</feature>
<name>A0AAE1CAQ6_9PEZI</name>
<evidence type="ECO:0000256" key="2">
    <source>
        <dbReference type="SAM" id="SignalP"/>
    </source>
</evidence>
<proteinExistence type="predicted"/>
<keyword evidence="2" id="KW-0732">Signal</keyword>
<comment type="caution">
    <text evidence="3">The sequence shown here is derived from an EMBL/GenBank/DDBJ whole genome shotgun (WGS) entry which is preliminary data.</text>
</comment>
<feature type="compositionally biased region" description="Polar residues" evidence="1">
    <location>
        <begin position="113"/>
        <end position="122"/>
    </location>
</feature>
<accession>A0AAE1CAQ6</accession>
<sequence length="134" mass="15100">MNLTLDFLQILIWLSFINIMILSRSPRCNCQPLDSRAETSPGQNEPGVSMIIVKLSCREFLEPRQYSVTASDRRGEARPPVRGEGGERGCLPSGGTCQRAVVAFDEWERESLSQRQMKQSTTRGREREKTPPSS</sequence>
<evidence type="ECO:0000256" key="1">
    <source>
        <dbReference type="SAM" id="MobiDB-lite"/>
    </source>
</evidence>
<gene>
    <name evidence="3" type="ORF">B0T22DRAFT_466592</name>
</gene>
<organism evidence="3 4">
    <name type="scientific">Podospora appendiculata</name>
    <dbReference type="NCBI Taxonomy" id="314037"/>
    <lineage>
        <taxon>Eukaryota</taxon>
        <taxon>Fungi</taxon>
        <taxon>Dikarya</taxon>
        <taxon>Ascomycota</taxon>
        <taxon>Pezizomycotina</taxon>
        <taxon>Sordariomycetes</taxon>
        <taxon>Sordariomycetidae</taxon>
        <taxon>Sordariales</taxon>
        <taxon>Podosporaceae</taxon>
        <taxon>Podospora</taxon>
    </lineage>
</organism>
<dbReference type="EMBL" id="JAULSO010000003">
    <property type="protein sequence ID" value="KAK3685816.1"/>
    <property type="molecule type" value="Genomic_DNA"/>
</dbReference>
<keyword evidence="4" id="KW-1185">Reference proteome</keyword>
<feature type="compositionally biased region" description="Basic and acidic residues" evidence="1">
    <location>
        <begin position="71"/>
        <end position="87"/>
    </location>
</feature>
<feature type="signal peptide" evidence="2">
    <location>
        <begin position="1"/>
        <end position="30"/>
    </location>
</feature>
<feature type="region of interest" description="Disordered" evidence="1">
    <location>
        <begin position="68"/>
        <end position="95"/>
    </location>
</feature>
<feature type="compositionally biased region" description="Basic and acidic residues" evidence="1">
    <location>
        <begin position="123"/>
        <end position="134"/>
    </location>
</feature>
<feature type="region of interest" description="Disordered" evidence="1">
    <location>
        <begin position="108"/>
        <end position="134"/>
    </location>
</feature>
<evidence type="ECO:0000313" key="3">
    <source>
        <dbReference type="EMBL" id="KAK3685816.1"/>
    </source>
</evidence>
<evidence type="ECO:0000313" key="4">
    <source>
        <dbReference type="Proteomes" id="UP001270362"/>
    </source>
</evidence>
<protein>
    <submittedName>
        <fullName evidence="3">Uncharacterized protein</fullName>
    </submittedName>
</protein>
<dbReference type="Proteomes" id="UP001270362">
    <property type="component" value="Unassembled WGS sequence"/>
</dbReference>
<reference evidence="3" key="2">
    <citation type="submission" date="2023-06" db="EMBL/GenBank/DDBJ databases">
        <authorList>
            <consortium name="Lawrence Berkeley National Laboratory"/>
            <person name="Haridas S."/>
            <person name="Hensen N."/>
            <person name="Bonometti L."/>
            <person name="Westerberg I."/>
            <person name="Brannstrom I.O."/>
            <person name="Guillou S."/>
            <person name="Cros-Aarteil S."/>
            <person name="Calhoun S."/>
            <person name="Kuo A."/>
            <person name="Mondo S."/>
            <person name="Pangilinan J."/>
            <person name="Riley R."/>
            <person name="Labutti K."/>
            <person name="Andreopoulos B."/>
            <person name="Lipzen A."/>
            <person name="Chen C."/>
            <person name="Yanf M."/>
            <person name="Daum C."/>
            <person name="Ng V."/>
            <person name="Clum A."/>
            <person name="Steindorff A."/>
            <person name="Ohm R."/>
            <person name="Martin F."/>
            <person name="Silar P."/>
            <person name="Natvig D."/>
            <person name="Lalanne C."/>
            <person name="Gautier V."/>
            <person name="Ament-Velasquez S.L."/>
            <person name="Kruys A."/>
            <person name="Hutchinson M.I."/>
            <person name="Powell A.J."/>
            <person name="Barry K."/>
            <person name="Miller A.N."/>
            <person name="Grigoriev I.V."/>
            <person name="Debuchy R."/>
            <person name="Gladieux P."/>
            <person name="Thoren M.H."/>
            <person name="Johannesson H."/>
        </authorList>
    </citation>
    <scope>NUCLEOTIDE SEQUENCE</scope>
    <source>
        <strain evidence="3">CBS 314.62</strain>
    </source>
</reference>
<dbReference type="AlphaFoldDB" id="A0AAE1CAQ6"/>